<dbReference type="PANTHER" id="PTHR45947:SF3">
    <property type="entry name" value="SULFOQUINOVOSYL TRANSFERASE SQD2"/>
    <property type="match status" value="1"/>
</dbReference>
<evidence type="ECO:0000313" key="5">
    <source>
        <dbReference type="Proteomes" id="UP001500051"/>
    </source>
</evidence>
<keyword evidence="2" id="KW-0808">Transferase</keyword>
<keyword evidence="1" id="KW-0328">Glycosyltransferase</keyword>
<organism evidence="4 5">
    <name type="scientific">Microlunatus aurantiacus</name>
    <dbReference type="NCBI Taxonomy" id="446786"/>
    <lineage>
        <taxon>Bacteria</taxon>
        <taxon>Bacillati</taxon>
        <taxon>Actinomycetota</taxon>
        <taxon>Actinomycetes</taxon>
        <taxon>Propionibacteriales</taxon>
        <taxon>Propionibacteriaceae</taxon>
        <taxon>Microlunatus</taxon>
    </lineage>
</organism>
<protein>
    <submittedName>
        <fullName evidence="4">Glycosyltransferase</fullName>
    </submittedName>
</protein>
<evidence type="ECO:0000313" key="4">
    <source>
        <dbReference type="EMBL" id="GAA3718456.1"/>
    </source>
</evidence>
<dbReference type="Gene3D" id="3.40.50.2000">
    <property type="entry name" value="Glycogen Phosphorylase B"/>
    <property type="match status" value="2"/>
</dbReference>
<dbReference type="Pfam" id="PF13692">
    <property type="entry name" value="Glyco_trans_1_4"/>
    <property type="match status" value="1"/>
</dbReference>
<dbReference type="InterPro" id="IPR028098">
    <property type="entry name" value="Glyco_trans_4-like_N"/>
</dbReference>
<evidence type="ECO:0000256" key="2">
    <source>
        <dbReference type="ARBA" id="ARBA00022679"/>
    </source>
</evidence>
<feature type="domain" description="Glycosyltransferase subfamily 4-like N-terminal" evidence="3">
    <location>
        <begin position="17"/>
        <end position="185"/>
    </location>
</feature>
<comment type="caution">
    <text evidence="4">The sequence shown here is derived from an EMBL/GenBank/DDBJ whole genome shotgun (WGS) entry which is preliminary data.</text>
</comment>
<dbReference type="SUPFAM" id="SSF53756">
    <property type="entry name" value="UDP-Glycosyltransferase/glycogen phosphorylase"/>
    <property type="match status" value="1"/>
</dbReference>
<dbReference type="RefSeq" id="WP_344814530.1">
    <property type="nucleotide sequence ID" value="NZ_BAAAYX010000026.1"/>
</dbReference>
<name>A0ABP7EFH9_9ACTN</name>
<dbReference type="EMBL" id="BAAAYX010000026">
    <property type="protein sequence ID" value="GAA3718456.1"/>
    <property type="molecule type" value="Genomic_DNA"/>
</dbReference>
<reference evidence="5" key="1">
    <citation type="journal article" date="2019" name="Int. J. Syst. Evol. Microbiol.">
        <title>The Global Catalogue of Microorganisms (GCM) 10K type strain sequencing project: providing services to taxonomists for standard genome sequencing and annotation.</title>
        <authorList>
            <consortium name="The Broad Institute Genomics Platform"/>
            <consortium name="The Broad Institute Genome Sequencing Center for Infectious Disease"/>
            <person name="Wu L."/>
            <person name="Ma J."/>
        </authorList>
    </citation>
    <scope>NUCLEOTIDE SEQUENCE [LARGE SCALE GENOMIC DNA]</scope>
    <source>
        <strain evidence="5">JCM 16548</strain>
    </source>
</reference>
<dbReference type="PANTHER" id="PTHR45947">
    <property type="entry name" value="SULFOQUINOVOSYL TRANSFERASE SQD2"/>
    <property type="match status" value="1"/>
</dbReference>
<keyword evidence="5" id="KW-1185">Reference proteome</keyword>
<proteinExistence type="predicted"/>
<sequence>MMPPLSVLHVTDASSSGVLTAVTTIARQQSEDSRFERVVFAYVLRPDSPAHDEIERLAGPLVEVQRWSDSLGWRRLADLTRNLRERLRADHYDVVHLHSSRTGLLGRWVTLLSPHRGRSVYSPHAFAFAYAQWSRPKRFILWSLELMGTLGGRRLVLNSESEERVAKRSFPWSRTAVLANAVDVAHLRTFDRSPDPDHPAFAHIGRIAPAKAPEVFGAVAARVSQELPHARALWFGEGDRALFGEHEDLVEISGWLRPAELHRRLRSVSVLLFTSRGEGMPMAVLEAQAMGIPVVASRVTGVIDLVKDGETGLLADSVEDLADSLVAVLTEPELAARLSEGTALAAERFDQASLAQRSLTAYDVLAGRPSAARSTP</sequence>
<accession>A0ABP7EFH9</accession>
<gene>
    <name evidence="4" type="ORF">GCM10022204_43100</name>
</gene>
<dbReference type="Pfam" id="PF13439">
    <property type="entry name" value="Glyco_transf_4"/>
    <property type="match status" value="1"/>
</dbReference>
<evidence type="ECO:0000259" key="3">
    <source>
        <dbReference type="Pfam" id="PF13439"/>
    </source>
</evidence>
<evidence type="ECO:0000256" key="1">
    <source>
        <dbReference type="ARBA" id="ARBA00022676"/>
    </source>
</evidence>
<dbReference type="InterPro" id="IPR050194">
    <property type="entry name" value="Glycosyltransferase_grp1"/>
</dbReference>
<dbReference type="Proteomes" id="UP001500051">
    <property type="component" value="Unassembled WGS sequence"/>
</dbReference>